<accession>A0ABU3V6N6</accession>
<evidence type="ECO:0000313" key="3">
    <source>
        <dbReference type="Proteomes" id="UP001257627"/>
    </source>
</evidence>
<dbReference type="EMBL" id="JARAKF010000006">
    <property type="protein sequence ID" value="MDU9001816.1"/>
    <property type="molecule type" value="Genomic_DNA"/>
</dbReference>
<evidence type="ECO:0000313" key="2">
    <source>
        <dbReference type="EMBL" id="MDU9001816.1"/>
    </source>
</evidence>
<comment type="caution">
    <text evidence="2">The sequence shown here is derived from an EMBL/GenBank/DDBJ whole genome shotgun (WGS) entry which is preliminary data.</text>
</comment>
<evidence type="ECO:0000256" key="1">
    <source>
        <dbReference type="SAM" id="SignalP"/>
    </source>
</evidence>
<feature type="chain" id="PRO_5046354047" evidence="1">
    <location>
        <begin position="23"/>
        <end position="142"/>
    </location>
</feature>
<organism evidence="2 3">
    <name type="scientific">Streptomyces mirabilis</name>
    <dbReference type="NCBI Taxonomy" id="68239"/>
    <lineage>
        <taxon>Bacteria</taxon>
        <taxon>Bacillati</taxon>
        <taxon>Actinomycetota</taxon>
        <taxon>Actinomycetes</taxon>
        <taxon>Kitasatosporales</taxon>
        <taxon>Streptomycetaceae</taxon>
        <taxon>Streptomyces</taxon>
    </lineage>
</organism>
<proteinExistence type="predicted"/>
<name>A0ABU3V6N6_9ACTN</name>
<feature type="signal peptide" evidence="1">
    <location>
        <begin position="1"/>
        <end position="22"/>
    </location>
</feature>
<reference evidence="2 3" key="1">
    <citation type="submission" date="2023-02" db="EMBL/GenBank/DDBJ databases">
        <authorList>
            <person name="Maleckis M."/>
        </authorList>
    </citation>
    <scope>NUCLEOTIDE SEQUENCE [LARGE SCALE GENOMIC DNA]</scope>
    <source>
        <strain evidence="2 3">P8-A2</strain>
    </source>
</reference>
<keyword evidence="3" id="KW-1185">Reference proteome</keyword>
<keyword evidence="1" id="KW-0732">Signal</keyword>
<dbReference type="Proteomes" id="UP001257627">
    <property type="component" value="Unassembled WGS sequence"/>
</dbReference>
<gene>
    <name evidence="2" type="ORF">PU648_58400</name>
</gene>
<sequence>MRVRKAFALTALAATLSSGVAAAPAIARGSSAGPTAPVVSYHLLWKGSHTPTHYWATHDFVPRHSRWLATNFGCYGHDGAKIKAEIVRTRDHHVLNRTGYRFCDNGHQYRLDATVAKGTAYYMRLYLKGPKHSMYAKAYEVR</sequence>
<dbReference type="RefSeq" id="WP_316738740.1">
    <property type="nucleotide sequence ID" value="NZ_JARAKF010000006.1"/>
</dbReference>
<protein>
    <submittedName>
        <fullName evidence="2">Uncharacterized protein</fullName>
    </submittedName>
</protein>